<proteinExistence type="predicted"/>
<dbReference type="EMBL" id="MCGN01000001">
    <property type="protein sequence ID" value="ORZ02456.1"/>
    <property type="molecule type" value="Genomic_DNA"/>
</dbReference>
<name>A0A1X2HSA1_SYNRA</name>
<comment type="caution">
    <text evidence="3">The sequence shown here is derived from an EMBL/GenBank/DDBJ whole genome shotgun (WGS) entry which is preliminary data.</text>
</comment>
<accession>A0A1X2HSA1</accession>
<keyword evidence="2" id="KW-0812">Transmembrane</keyword>
<keyword evidence="2" id="KW-1133">Transmembrane helix</keyword>
<keyword evidence="2" id="KW-0472">Membrane</keyword>
<feature type="transmembrane region" description="Helical" evidence="2">
    <location>
        <begin position="6"/>
        <end position="26"/>
    </location>
</feature>
<feature type="compositionally biased region" description="Basic and acidic residues" evidence="1">
    <location>
        <begin position="68"/>
        <end position="78"/>
    </location>
</feature>
<evidence type="ECO:0000313" key="4">
    <source>
        <dbReference type="Proteomes" id="UP000242180"/>
    </source>
</evidence>
<evidence type="ECO:0000256" key="1">
    <source>
        <dbReference type="SAM" id="MobiDB-lite"/>
    </source>
</evidence>
<dbReference type="OrthoDB" id="2274850at2759"/>
<gene>
    <name evidence="3" type="ORF">BCR43DRAFT_481571</name>
</gene>
<protein>
    <submittedName>
        <fullName evidence="3">Uncharacterized protein</fullName>
    </submittedName>
</protein>
<sequence>MFALYHILSLKSLVFFIVCLALYYLLRDYPQWRSRQIQSSTDSHETQTTDPAAAPTTRTNSKTSQGTTREKEEEVKVDAKEAQEVKKMHITHYILAMPLATVYVLLRACIDIVRHVLFHLFWLAERCAPHLDAWLFDKVTVWLPAKYQSLETWYTTRGKKHLSDTHHFITYRALPAAVVAIEETFYTIQHVWCTLDTATRRVYNAACAFAAKHDWRRLAEDMLDVCTMVVWRPSVFIVSRTYRIGVLVYFGSQRLAVALVHDVRWFFLEVMPAVCEVVANSAPYLYACQVLFWFHSHITIHAVDAIMIFAAPFIHCLQTWIVVALDQVAALVQSNKFRQHVRYLHRLFASHCIWLAEDAAVTVHDIAHLSYVVIDTCIIPFATWFHRDILPPIRQAYCRLADNVSYIMIPLWRTLCTVALNPIWAFCQQAYAILTVPFVTLWQVAYQWGVYGYEIIQQLGAQTVAAATAVAHAIIPLTHELTSKTLVWLRQQTPIFVRAGEMAFHIVASYDWHGLYADTIAMAAGARDWIATQADLMFTSLEKSLSEWFKDQSSSSAPLAKKAL</sequence>
<dbReference type="AlphaFoldDB" id="A0A1X2HSA1"/>
<feature type="region of interest" description="Disordered" evidence="1">
    <location>
        <begin position="38"/>
        <end position="78"/>
    </location>
</feature>
<feature type="compositionally biased region" description="Low complexity" evidence="1">
    <location>
        <begin position="48"/>
        <end position="59"/>
    </location>
</feature>
<organism evidence="3 4">
    <name type="scientific">Syncephalastrum racemosum</name>
    <name type="common">Filamentous fungus</name>
    <dbReference type="NCBI Taxonomy" id="13706"/>
    <lineage>
        <taxon>Eukaryota</taxon>
        <taxon>Fungi</taxon>
        <taxon>Fungi incertae sedis</taxon>
        <taxon>Mucoromycota</taxon>
        <taxon>Mucoromycotina</taxon>
        <taxon>Mucoromycetes</taxon>
        <taxon>Mucorales</taxon>
        <taxon>Syncephalastraceae</taxon>
        <taxon>Syncephalastrum</taxon>
    </lineage>
</organism>
<evidence type="ECO:0000313" key="3">
    <source>
        <dbReference type="EMBL" id="ORZ02456.1"/>
    </source>
</evidence>
<evidence type="ECO:0000256" key="2">
    <source>
        <dbReference type="SAM" id="Phobius"/>
    </source>
</evidence>
<feature type="transmembrane region" description="Helical" evidence="2">
    <location>
        <begin position="90"/>
        <end position="106"/>
    </location>
</feature>
<dbReference type="Proteomes" id="UP000242180">
    <property type="component" value="Unassembled WGS sequence"/>
</dbReference>
<dbReference type="InParanoid" id="A0A1X2HSA1"/>
<keyword evidence="4" id="KW-1185">Reference proteome</keyword>
<dbReference type="OMA" id="YILVSPF"/>
<reference evidence="3 4" key="1">
    <citation type="submission" date="2016-07" db="EMBL/GenBank/DDBJ databases">
        <title>Pervasive Adenine N6-methylation of Active Genes in Fungi.</title>
        <authorList>
            <consortium name="DOE Joint Genome Institute"/>
            <person name="Mondo S.J."/>
            <person name="Dannebaum R.O."/>
            <person name="Kuo R.C."/>
            <person name="Labutti K."/>
            <person name="Haridas S."/>
            <person name="Kuo A."/>
            <person name="Salamov A."/>
            <person name="Ahrendt S.R."/>
            <person name="Lipzen A."/>
            <person name="Sullivan W."/>
            <person name="Andreopoulos W.B."/>
            <person name="Clum A."/>
            <person name="Lindquist E."/>
            <person name="Daum C."/>
            <person name="Ramamoorthy G.K."/>
            <person name="Gryganskyi A."/>
            <person name="Culley D."/>
            <person name="Magnuson J.K."/>
            <person name="James T.Y."/>
            <person name="O'Malley M.A."/>
            <person name="Stajich J.E."/>
            <person name="Spatafora J.W."/>
            <person name="Visel A."/>
            <person name="Grigoriev I.V."/>
        </authorList>
    </citation>
    <scope>NUCLEOTIDE SEQUENCE [LARGE SCALE GENOMIC DNA]</scope>
    <source>
        <strain evidence="3 4">NRRL 2496</strain>
    </source>
</reference>